<comment type="subunit">
    <text evidence="7">Forms a complex with DabA.</text>
</comment>
<evidence type="ECO:0000256" key="5">
    <source>
        <dbReference type="ARBA" id="ARBA00022989"/>
    </source>
</evidence>
<organism evidence="10 11">
    <name type="scientific">Fluctibacter halophilus</name>
    <dbReference type="NCBI Taxonomy" id="226011"/>
    <lineage>
        <taxon>Bacteria</taxon>
        <taxon>Pseudomonadati</taxon>
        <taxon>Pseudomonadota</taxon>
        <taxon>Gammaproteobacteria</taxon>
        <taxon>Alteromonadales</taxon>
        <taxon>Alteromonadaceae</taxon>
        <taxon>Fluctibacter</taxon>
    </lineage>
</organism>
<feature type="transmembrane region" description="Helical" evidence="7">
    <location>
        <begin position="103"/>
        <end position="131"/>
    </location>
</feature>
<evidence type="ECO:0000256" key="8">
    <source>
        <dbReference type="RuleBase" id="RU000320"/>
    </source>
</evidence>
<feature type="transmembrane region" description="Helical" evidence="7">
    <location>
        <begin position="396"/>
        <end position="413"/>
    </location>
</feature>
<dbReference type="Pfam" id="PF00361">
    <property type="entry name" value="Proton_antipo_M"/>
    <property type="match status" value="1"/>
</dbReference>
<keyword evidence="5 7" id="KW-1133">Transmembrane helix</keyword>
<sequence>MSGSVIPLFVLLMMASGVLAAMFMPVKAWRWVRGVHAISAVLVVAGLVVGWQPAEAGWFSHSLAHGVLMAMVALLGYILVAFSDRYLSGDPGRQRFLIAMQSVLTWVMLLISTNHIGVLMLGWIGVSVGTHRLLLHYPDRPRAALAAHKKRLFMLFGDLMLVVGLLILAMEAKSPWIEQINASVVPSSMTTLAACLLVMAALIKCAQMPLHGWLIQVVESPTPVSALLHAGVINLGGVMLLAFPGVLAAAPLATAMLIVVAGISLLLATLVMDTRISIKVRLAWSTCAQMAFLLIEIALGLYTLALLHLLAHSSYKAMAFLSAGSAVDHWKAERRFGTTQSPGSALSLGISGCGLFALGVAAGFGLSAGAVLLLCFALLVLPWFSLIKTPQESKGYWLIGGWIVLLSAVLYGAQSQLLHQWMTVEQSAVSRFALVWLVGIFLLLTLGFWIIRWWPKASFARPVHRLLFAGLYLDEWASRLTLRIWPAQLPGQPAKSSQSVLLESGK</sequence>
<keyword evidence="11" id="KW-1185">Reference proteome</keyword>
<evidence type="ECO:0000256" key="2">
    <source>
        <dbReference type="ARBA" id="ARBA00022448"/>
    </source>
</evidence>
<feature type="transmembrane region" description="Helical" evidence="7">
    <location>
        <begin position="30"/>
        <end position="51"/>
    </location>
</feature>
<comment type="similarity">
    <text evidence="7">Belongs to the inorganic carbon transporter (TC 9.A.2) DabB family.</text>
</comment>
<comment type="subcellular location">
    <subcellularLocation>
        <location evidence="7">Cell membrane</location>
        <topology evidence="7">Multi-pass membrane protein</topology>
    </subcellularLocation>
    <subcellularLocation>
        <location evidence="1">Endomembrane system</location>
        <topology evidence="1">Multi-pass membrane protein</topology>
    </subcellularLocation>
    <subcellularLocation>
        <location evidence="8">Membrane</location>
        <topology evidence="8">Multi-pass membrane protein</topology>
    </subcellularLocation>
</comment>
<evidence type="ECO:0000313" key="10">
    <source>
        <dbReference type="EMBL" id="MCC2618302.1"/>
    </source>
</evidence>
<accession>A0ABS8GCJ9</accession>
<evidence type="ECO:0000313" key="11">
    <source>
        <dbReference type="Proteomes" id="UP001520878"/>
    </source>
</evidence>
<feature type="transmembrane region" description="Helical" evidence="7">
    <location>
        <begin position="249"/>
        <end position="271"/>
    </location>
</feature>
<dbReference type="PRINTS" id="PR01434">
    <property type="entry name" value="NADHDHGNASE5"/>
</dbReference>
<gene>
    <name evidence="7" type="primary">dabB</name>
    <name evidence="10" type="ORF">LJ739_18745</name>
</gene>
<evidence type="ECO:0000256" key="7">
    <source>
        <dbReference type="HAMAP-Rule" id="MF_00862"/>
    </source>
</evidence>
<dbReference type="PANTHER" id="PTHR42829">
    <property type="entry name" value="NADH-UBIQUINONE OXIDOREDUCTASE CHAIN 5"/>
    <property type="match status" value="1"/>
</dbReference>
<protein>
    <recommendedName>
        <fullName evidence="7">Probable inorganic carbon transporter subunit DabB</fullName>
    </recommendedName>
</protein>
<dbReference type="InterPro" id="IPR046396">
    <property type="entry name" value="Transporter_DabB"/>
</dbReference>
<dbReference type="Proteomes" id="UP001520878">
    <property type="component" value="Unassembled WGS sequence"/>
</dbReference>
<feature type="transmembrane region" description="Helical" evidence="7">
    <location>
        <begin position="291"/>
        <end position="311"/>
    </location>
</feature>
<reference evidence="10 11" key="1">
    <citation type="submission" date="2021-10" db="EMBL/GenBank/DDBJ databases">
        <title>Draft genome of Aestuariibacter halophilus JC2043.</title>
        <authorList>
            <person name="Emsley S.A."/>
            <person name="Pfannmuller K.M."/>
            <person name="Ushijima B."/>
            <person name="Saw J.H."/>
            <person name="Videau P."/>
        </authorList>
    </citation>
    <scope>NUCLEOTIDE SEQUENCE [LARGE SCALE GENOMIC DNA]</scope>
    <source>
        <strain evidence="10 11">JC2043</strain>
    </source>
</reference>
<proteinExistence type="inferred from homology"/>
<keyword evidence="3 7" id="KW-1003">Cell membrane</keyword>
<evidence type="ECO:0000256" key="3">
    <source>
        <dbReference type="ARBA" id="ARBA00022475"/>
    </source>
</evidence>
<evidence type="ECO:0000256" key="1">
    <source>
        <dbReference type="ARBA" id="ARBA00004127"/>
    </source>
</evidence>
<feature type="transmembrane region" description="Helical" evidence="7">
    <location>
        <begin position="182"/>
        <end position="203"/>
    </location>
</feature>
<dbReference type="InterPro" id="IPR003945">
    <property type="entry name" value="NU5C-like"/>
</dbReference>
<feature type="transmembrane region" description="Helical" evidence="7">
    <location>
        <begin position="355"/>
        <end position="384"/>
    </location>
</feature>
<dbReference type="HAMAP" id="MF_00862">
    <property type="entry name" value="DabB"/>
    <property type="match status" value="1"/>
</dbReference>
<feature type="transmembrane region" description="Helical" evidence="7">
    <location>
        <begin position="433"/>
        <end position="451"/>
    </location>
</feature>
<dbReference type="RefSeq" id="WP_229163090.1">
    <property type="nucleotide sequence ID" value="NZ_JAJEWP010000010.1"/>
</dbReference>
<evidence type="ECO:0000256" key="6">
    <source>
        <dbReference type="ARBA" id="ARBA00023136"/>
    </source>
</evidence>
<evidence type="ECO:0000256" key="4">
    <source>
        <dbReference type="ARBA" id="ARBA00022692"/>
    </source>
</evidence>
<dbReference type="InterPro" id="IPR001750">
    <property type="entry name" value="ND/Mrp_TM"/>
</dbReference>
<keyword evidence="6 7" id="KW-0472">Membrane</keyword>
<keyword evidence="2 7" id="KW-0813">Transport</keyword>
<feature type="domain" description="NADH:quinone oxidoreductase/Mrp antiporter transmembrane" evidence="9">
    <location>
        <begin position="118"/>
        <end position="335"/>
    </location>
</feature>
<keyword evidence="4 7" id="KW-0812">Transmembrane</keyword>
<feature type="transmembrane region" description="Helical" evidence="7">
    <location>
        <begin position="63"/>
        <end position="83"/>
    </location>
</feature>
<evidence type="ECO:0000259" key="9">
    <source>
        <dbReference type="Pfam" id="PF00361"/>
    </source>
</evidence>
<dbReference type="NCBIfam" id="NF006029">
    <property type="entry name" value="PRK08168.1"/>
    <property type="match status" value="1"/>
</dbReference>
<comment type="function">
    <text evidence="7">Part of an energy-coupled inorganic carbon pump.</text>
</comment>
<name>A0ABS8GCJ9_9ALTE</name>
<dbReference type="PANTHER" id="PTHR42829:SF1">
    <property type="entry name" value="INORGANIC CARBON TRANSPORTER SUBUNIT DABB-RELATED"/>
    <property type="match status" value="1"/>
</dbReference>
<comment type="caution">
    <text evidence="10">The sequence shown here is derived from an EMBL/GenBank/DDBJ whole genome shotgun (WGS) entry which is preliminary data.</text>
</comment>
<feature type="transmembrane region" description="Helical" evidence="7">
    <location>
        <begin position="152"/>
        <end position="170"/>
    </location>
</feature>
<dbReference type="EMBL" id="JAJEWP010000010">
    <property type="protein sequence ID" value="MCC2618302.1"/>
    <property type="molecule type" value="Genomic_DNA"/>
</dbReference>